<feature type="region of interest" description="Disordered" evidence="12">
    <location>
        <begin position="390"/>
        <end position="411"/>
    </location>
</feature>
<dbReference type="EMBL" id="CAICTM010000264">
    <property type="protein sequence ID" value="CAB9506389.1"/>
    <property type="molecule type" value="Genomic_DNA"/>
</dbReference>
<feature type="compositionally biased region" description="Low complexity" evidence="12">
    <location>
        <begin position="395"/>
        <end position="411"/>
    </location>
</feature>
<keyword evidence="3" id="KW-0433">Leucine-rich repeat</keyword>
<evidence type="ECO:0000313" key="13">
    <source>
        <dbReference type="EMBL" id="CAB9506389.1"/>
    </source>
</evidence>
<evidence type="ECO:0000256" key="12">
    <source>
        <dbReference type="SAM" id="MobiDB-lite"/>
    </source>
</evidence>
<evidence type="ECO:0000256" key="8">
    <source>
        <dbReference type="ARBA" id="ARBA00022840"/>
    </source>
</evidence>
<comment type="caution">
    <text evidence="13">The sequence shown here is derived from an EMBL/GenBank/DDBJ whole genome shotgun (WGS) entry which is preliminary data.</text>
</comment>
<keyword evidence="5" id="KW-0677">Repeat</keyword>
<evidence type="ECO:0000256" key="9">
    <source>
        <dbReference type="ARBA" id="ARBA00023136"/>
    </source>
</evidence>
<dbReference type="AlphaFoldDB" id="A0A9N8DUV8"/>
<dbReference type="Proteomes" id="UP001153069">
    <property type="component" value="Unassembled WGS sequence"/>
</dbReference>
<evidence type="ECO:0000256" key="6">
    <source>
        <dbReference type="ARBA" id="ARBA00022741"/>
    </source>
</evidence>
<sequence>MKDVSLDNTQPLVSDDLRSRNEVDVDELEALYVSTGMGETTVNENIPVSQNASIKEPDRKMVANANKSELRESDIKRREKAVSIVLTADDVSVNSPSSVLRDSDVKRREKAVSVVLTADEIGCPGGRVKDPTKAVNRGSRLALDSKQDDWEKADTQARSSGVKSTQSPSAETMSKRRAARDEQVIGECNLVGVDKASDLDMLKLEEQRSQLPTTPSNGNTTFADAKEEMSGTVEPVTSIDVDDQPVERATAAAEAISQASRPGAYSGAPGVPLARNDSLRVSQLGVEDPCQVLTLSYSQGLNHSNTIVDNATTEDVAGLMVAQPIEENSKSDLANAELLGDSDHISRESMRLEAEKQTTAILATLKWVACGALVITVVVLLLVLVLKKNDDDDSSGNSMDLNASKTSTPSASPTISLDAYILDLLPDFSKEAIQDATSPQSMAFQWLLSDPNLFMPTVYSEWRIGQRFSLATIYYATNGHNWFDNTFWMSYDEHECDWHSKQALEYVCLKCEDAEFLNFTNPCGPGFNSSDPSIAEGRYQELRLSNNGLIGILPEELYMLTELTLIQLLNNNLGGTISSRLGEMLDLERFDLSSNELSGNIPAEVAQLTSLDEFAVFRNSLTGTLPKELFRTNISALLMEENAFSGSIPSEIGLMRNAELVYLDYTSLTGAVPSEIGLLTELKELHLYANMISSSIPTEVGLMHSLYDLDWSENVMDSTIPTELGELSVNLEIIYLYYNFFTGTIPSEAGHISMLWLFDLEGNEMTGTLPTEIGDLSVLEDLYLQDNYFTGQIPSELGLVEGLWKLFLHGNMLTGTMPSELGLLWNVSEISFRSNQLFGPIPGEFGNMTFTIELDLGMNQLNSTIPAELGNMLELSRLKLDSNFLTGEVPSELPLLPWLEVLWLQDNDLSGSLPLSFELLAFNLSDFNITNNVLLSGVVPEELCSIDSLSFDCTSLLCGCDLCACMDFNGPNTTNASRSNWTFSSVQNSGGNGTKQLGQHHGQSP</sequence>
<feature type="compositionally biased region" description="Polar residues" evidence="12">
    <location>
        <begin position="156"/>
        <end position="172"/>
    </location>
</feature>
<accession>A0A9N8DUV8</accession>
<evidence type="ECO:0000256" key="4">
    <source>
        <dbReference type="ARBA" id="ARBA00022679"/>
    </source>
</evidence>
<evidence type="ECO:0000256" key="10">
    <source>
        <dbReference type="ARBA" id="ARBA00047899"/>
    </source>
</evidence>
<dbReference type="GO" id="GO:0004674">
    <property type="term" value="F:protein serine/threonine kinase activity"/>
    <property type="evidence" value="ECO:0007669"/>
    <property type="project" value="UniProtKB-KW"/>
</dbReference>
<keyword evidence="8" id="KW-0067">ATP-binding</keyword>
<dbReference type="InterPro" id="IPR051420">
    <property type="entry name" value="Ser_Thr_Kinases_DiverseReg"/>
</dbReference>
<dbReference type="InterPro" id="IPR032675">
    <property type="entry name" value="LRR_dom_sf"/>
</dbReference>
<evidence type="ECO:0000313" key="14">
    <source>
        <dbReference type="Proteomes" id="UP001153069"/>
    </source>
</evidence>
<keyword evidence="7" id="KW-0418">Kinase</keyword>
<organism evidence="13 14">
    <name type="scientific">Seminavis robusta</name>
    <dbReference type="NCBI Taxonomy" id="568900"/>
    <lineage>
        <taxon>Eukaryota</taxon>
        <taxon>Sar</taxon>
        <taxon>Stramenopiles</taxon>
        <taxon>Ochrophyta</taxon>
        <taxon>Bacillariophyta</taxon>
        <taxon>Bacillariophyceae</taxon>
        <taxon>Bacillariophycidae</taxon>
        <taxon>Naviculales</taxon>
        <taxon>Naviculaceae</taxon>
        <taxon>Seminavis</taxon>
    </lineage>
</organism>
<comment type="catalytic activity">
    <reaction evidence="10">
        <text>L-threonyl-[protein] + ATP = O-phospho-L-threonyl-[protein] + ADP + H(+)</text>
        <dbReference type="Rhea" id="RHEA:46608"/>
        <dbReference type="Rhea" id="RHEA-COMP:11060"/>
        <dbReference type="Rhea" id="RHEA-COMP:11605"/>
        <dbReference type="ChEBI" id="CHEBI:15378"/>
        <dbReference type="ChEBI" id="CHEBI:30013"/>
        <dbReference type="ChEBI" id="CHEBI:30616"/>
        <dbReference type="ChEBI" id="CHEBI:61977"/>
        <dbReference type="ChEBI" id="CHEBI:456216"/>
        <dbReference type="EC" id="2.7.11.1"/>
    </reaction>
</comment>
<evidence type="ECO:0000256" key="5">
    <source>
        <dbReference type="ARBA" id="ARBA00022737"/>
    </source>
</evidence>
<name>A0A9N8DUV8_9STRA</name>
<comment type="catalytic activity">
    <reaction evidence="11">
        <text>L-seryl-[protein] + ATP = O-phospho-L-seryl-[protein] + ADP + H(+)</text>
        <dbReference type="Rhea" id="RHEA:17989"/>
        <dbReference type="Rhea" id="RHEA-COMP:9863"/>
        <dbReference type="Rhea" id="RHEA-COMP:11604"/>
        <dbReference type="ChEBI" id="CHEBI:15378"/>
        <dbReference type="ChEBI" id="CHEBI:29999"/>
        <dbReference type="ChEBI" id="CHEBI:30616"/>
        <dbReference type="ChEBI" id="CHEBI:83421"/>
        <dbReference type="ChEBI" id="CHEBI:456216"/>
        <dbReference type="EC" id="2.7.11.1"/>
    </reaction>
</comment>
<reference evidence="13" key="1">
    <citation type="submission" date="2020-06" db="EMBL/GenBank/DDBJ databases">
        <authorList>
            <consortium name="Plant Systems Biology data submission"/>
        </authorList>
    </citation>
    <scope>NUCLEOTIDE SEQUENCE</scope>
    <source>
        <strain evidence="13">D6</strain>
    </source>
</reference>
<evidence type="ECO:0000256" key="1">
    <source>
        <dbReference type="ARBA" id="ARBA00012513"/>
    </source>
</evidence>
<gene>
    <name evidence="13" type="ORF">SEMRO_265_G102830.1</name>
</gene>
<dbReference type="EC" id="2.7.11.1" evidence="1"/>
<dbReference type="OrthoDB" id="8731593at2759"/>
<keyword evidence="2" id="KW-0723">Serine/threonine-protein kinase</keyword>
<dbReference type="SUPFAM" id="SSF52058">
    <property type="entry name" value="L domain-like"/>
    <property type="match status" value="2"/>
</dbReference>
<feature type="compositionally biased region" description="Basic and acidic residues" evidence="12">
    <location>
        <begin position="143"/>
        <end position="155"/>
    </location>
</feature>
<evidence type="ECO:0000256" key="2">
    <source>
        <dbReference type="ARBA" id="ARBA00022527"/>
    </source>
</evidence>
<dbReference type="GO" id="GO:0005524">
    <property type="term" value="F:ATP binding"/>
    <property type="evidence" value="ECO:0007669"/>
    <property type="project" value="UniProtKB-KW"/>
</dbReference>
<evidence type="ECO:0000256" key="3">
    <source>
        <dbReference type="ARBA" id="ARBA00022614"/>
    </source>
</evidence>
<keyword evidence="9" id="KW-0472">Membrane</keyword>
<keyword evidence="6" id="KW-0547">Nucleotide-binding</keyword>
<dbReference type="Pfam" id="PF00560">
    <property type="entry name" value="LRR_1"/>
    <property type="match status" value="1"/>
</dbReference>
<feature type="region of interest" description="Disordered" evidence="12">
    <location>
        <begin position="129"/>
        <end position="180"/>
    </location>
</feature>
<dbReference type="PANTHER" id="PTHR48005">
    <property type="entry name" value="LEUCINE RICH REPEAT KINASE 2"/>
    <property type="match status" value="1"/>
</dbReference>
<evidence type="ECO:0000256" key="11">
    <source>
        <dbReference type="ARBA" id="ARBA00048679"/>
    </source>
</evidence>
<dbReference type="Gene3D" id="3.80.10.10">
    <property type="entry name" value="Ribonuclease Inhibitor"/>
    <property type="match status" value="3"/>
</dbReference>
<keyword evidence="14" id="KW-1185">Reference proteome</keyword>
<keyword evidence="4" id="KW-0808">Transferase</keyword>
<proteinExistence type="predicted"/>
<evidence type="ECO:0000256" key="7">
    <source>
        <dbReference type="ARBA" id="ARBA00022777"/>
    </source>
</evidence>
<dbReference type="PANTHER" id="PTHR48005:SF13">
    <property type="entry name" value="SERINE_THREONINE-PROTEIN KINASE DDB_G0278509-RELATED"/>
    <property type="match status" value="1"/>
</dbReference>
<protein>
    <recommendedName>
        <fullName evidence="1">non-specific serine/threonine protein kinase</fullName>
        <ecNumber evidence="1">2.7.11.1</ecNumber>
    </recommendedName>
</protein>
<dbReference type="FunFam" id="3.80.10.10:FF:000095">
    <property type="entry name" value="LRR receptor-like serine/threonine-protein kinase GSO1"/>
    <property type="match status" value="2"/>
</dbReference>
<dbReference type="InterPro" id="IPR001611">
    <property type="entry name" value="Leu-rich_rpt"/>
</dbReference>